<name>A0A6A7Y3L4_9HYPH</name>
<sequence length="511" mass="52326">MRSGDEAAFAALGTALRHEVSRLAERQTSLEARIAAVAEQPDLSKLDDRLANVASALVAVAEASHQTTHTVERVTNRISHDIAGLKTAVEAMDPDRLTPRTPPVRAPAAVTAKKPEPATDDRPPLVERHAAMAAALRTLGAHFAATRDASPAEASTETATVAPAARMESPEAAHAPSLEHAPAKMAPIEAQVIQASGAPVPSAEAAPAEVPLAAAAPAEPVVAPAPLSPFGLEAGTAPMSDNGAPSLEQARIARLIGTVRRAAPPPEGARPLARRSLTGSLGVWSLSRSEAAVFVLLFTGLSLGAYTSLAKLPILSNAKVDTAIAAVAEPASAPVSDPVATGSLGAAPRESATDPQALFHLASRLERGEGVAANPDRARALYEEAAAAGNVMAMHNLAVMAFEGAGGPRDPALAINWFEKAAEYGLVDSEFNLAVLYLKGLGTQKDPAAAYRWFAIAARTGDAKAANKAAEVGAGLAPAERARIDAEVADWQAAPRSPAANGAVVADAARP</sequence>
<reference evidence="2 3" key="1">
    <citation type="submission" date="2019-09" db="EMBL/GenBank/DDBJ databases">
        <title>Segnochrobactrum spirostomi gen. nov., sp. nov., isolated from the ciliate Spirostomum cf. yagiui and description of a novel family, Segnochrobactraceae fam. nov. within the order Rhizobiales of the class Alphaproteobacteria.</title>
        <authorList>
            <person name="Akter S."/>
            <person name="Shazib S.U.A."/>
            <person name="Shin M.K."/>
        </authorList>
    </citation>
    <scope>NUCLEOTIDE SEQUENCE [LARGE SCALE GENOMIC DNA]</scope>
    <source>
        <strain evidence="2 3">Sp-1</strain>
    </source>
</reference>
<dbReference type="EMBL" id="VWNA01000001">
    <property type="protein sequence ID" value="MQT13714.1"/>
    <property type="molecule type" value="Genomic_DNA"/>
</dbReference>
<dbReference type="AlphaFoldDB" id="A0A6A7Y3L4"/>
<feature type="region of interest" description="Disordered" evidence="1">
    <location>
        <begin position="147"/>
        <end position="178"/>
    </location>
</feature>
<dbReference type="PANTHER" id="PTHR43628:SF1">
    <property type="entry name" value="CHITIN SYNTHASE REGULATORY FACTOR 2-RELATED"/>
    <property type="match status" value="1"/>
</dbReference>
<dbReference type="RefSeq" id="WP_153482869.1">
    <property type="nucleotide sequence ID" value="NZ_VWNA01000001.1"/>
</dbReference>
<dbReference type="InterPro" id="IPR006597">
    <property type="entry name" value="Sel1-like"/>
</dbReference>
<evidence type="ECO:0000256" key="1">
    <source>
        <dbReference type="SAM" id="MobiDB-lite"/>
    </source>
</evidence>
<dbReference type="Gene3D" id="1.25.40.10">
    <property type="entry name" value="Tetratricopeptide repeat domain"/>
    <property type="match status" value="1"/>
</dbReference>
<organism evidence="2 3">
    <name type="scientific">Segnochrobactrum spirostomi</name>
    <dbReference type="NCBI Taxonomy" id="2608987"/>
    <lineage>
        <taxon>Bacteria</taxon>
        <taxon>Pseudomonadati</taxon>
        <taxon>Pseudomonadota</taxon>
        <taxon>Alphaproteobacteria</taxon>
        <taxon>Hyphomicrobiales</taxon>
        <taxon>Segnochrobactraceae</taxon>
        <taxon>Segnochrobactrum</taxon>
    </lineage>
</organism>
<dbReference type="PANTHER" id="PTHR43628">
    <property type="entry name" value="ACTIVATOR OF C KINASE PROTEIN 1-RELATED"/>
    <property type="match status" value="1"/>
</dbReference>
<dbReference type="SMART" id="SM00671">
    <property type="entry name" value="SEL1"/>
    <property type="match status" value="3"/>
</dbReference>
<feature type="region of interest" description="Disordered" evidence="1">
    <location>
        <begin position="94"/>
        <end position="123"/>
    </location>
</feature>
<comment type="caution">
    <text evidence="2">The sequence shown here is derived from an EMBL/GenBank/DDBJ whole genome shotgun (WGS) entry which is preliminary data.</text>
</comment>
<gene>
    <name evidence="2" type="ORF">F0357_13900</name>
</gene>
<evidence type="ECO:0008006" key="4">
    <source>
        <dbReference type="Google" id="ProtNLM"/>
    </source>
</evidence>
<keyword evidence="3" id="KW-1185">Reference proteome</keyword>
<evidence type="ECO:0000313" key="2">
    <source>
        <dbReference type="EMBL" id="MQT13714.1"/>
    </source>
</evidence>
<dbReference type="Pfam" id="PF08238">
    <property type="entry name" value="Sel1"/>
    <property type="match status" value="3"/>
</dbReference>
<accession>A0A6A7Y3L4</accession>
<dbReference type="InterPro" id="IPR052945">
    <property type="entry name" value="Mitotic_Regulator"/>
</dbReference>
<dbReference type="SUPFAM" id="SSF81901">
    <property type="entry name" value="HCP-like"/>
    <property type="match status" value="1"/>
</dbReference>
<proteinExistence type="predicted"/>
<feature type="compositionally biased region" description="Basic and acidic residues" evidence="1">
    <location>
        <begin position="113"/>
        <end position="123"/>
    </location>
</feature>
<protein>
    <recommendedName>
        <fullName evidence="4">Sel1 repeat family protein</fullName>
    </recommendedName>
</protein>
<dbReference type="InterPro" id="IPR011990">
    <property type="entry name" value="TPR-like_helical_dom_sf"/>
</dbReference>
<dbReference type="Proteomes" id="UP000332515">
    <property type="component" value="Unassembled WGS sequence"/>
</dbReference>
<evidence type="ECO:0000313" key="3">
    <source>
        <dbReference type="Proteomes" id="UP000332515"/>
    </source>
</evidence>
<feature type="compositionally biased region" description="Low complexity" evidence="1">
    <location>
        <begin position="149"/>
        <end position="165"/>
    </location>
</feature>